<accession>A0ABD3WLG2</accession>
<feature type="domain" description="GOLD" evidence="10">
    <location>
        <begin position="35"/>
        <end position="116"/>
    </location>
</feature>
<dbReference type="Pfam" id="PF01105">
    <property type="entry name" value="EMP24_GP25L"/>
    <property type="match status" value="1"/>
</dbReference>
<keyword evidence="4" id="KW-0732">Signal</keyword>
<name>A0ABD3WLG2_SINWO</name>
<evidence type="ECO:0000256" key="7">
    <source>
        <dbReference type="ARBA" id="ARBA00037847"/>
    </source>
</evidence>
<protein>
    <recommendedName>
        <fullName evidence="10">GOLD domain-containing protein</fullName>
    </recommendedName>
</protein>
<dbReference type="Proteomes" id="UP001634394">
    <property type="component" value="Unassembled WGS sequence"/>
</dbReference>
<evidence type="ECO:0000259" key="10">
    <source>
        <dbReference type="PROSITE" id="PS50866"/>
    </source>
</evidence>
<evidence type="ECO:0000256" key="1">
    <source>
        <dbReference type="ARBA" id="ARBA00004479"/>
    </source>
</evidence>
<dbReference type="AlphaFoldDB" id="A0ABD3WLG2"/>
<evidence type="ECO:0000256" key="4">
    <source>
        <dbReference type="ARBA" id="ARBA00022729"/>
    </source>
</evidence>
<dbReference type="InterPro" id="IPR015720">
    <property type="entry name" value="Emp24-like"/>
</dbReference>
<proteinExistence type="inferred from homology"/>
<gene>
    <name evidence="11" type="ORF">ACJMK2_037768</name>
</gene>
<evidence type="ECO:0000256" key="2">
    <source>
        <dbReference type="ARBA" id="ARBA00007104"/>
    </source>
</evidence>
<comment type="caution">
    <text evidence="11">The sequence shown here is derived from an EMBL/GenBank/DDBJ whole genome shotgun (WGS) entry which is preliminary data.</text>
</comment>
<dbReference type="InterPro" id="IPR036598">
    <property type="entry name" value="GOLD_dom_sf"/>
</dbReference>
<dbReference type="PANTHER" id="PTHR22811">
    <property type="entry name" value="TRANSMEMBRANE EMP24 DOMAIN-CONTAINING PROTEIN"/>
    <property type="match status" value="1"/>
</dbReference>
<dbReference type="GO" id="GO:0012505">
    <property type="term" value="C:endomembrane system"/>
    <property type="evidence" value="ECO:0007669"/>
    <property type="project" value="UniProtKB-SubCell"/>
</dbReference>
<keyword evidence="5 9" id="KW-1133">Transmembrane helix</keyword>
<comment type="similarity">
    <text evidence="2 8">Belongs to the EMP24/GP25L family.</text>
</comment>
<dbReference type="EMBL" id="JBJQND010000006">
    <property type="protein sequence ID" value="KAL3874799.1"/>
    <property type="molecule type" value="Genomic_DNA"/>
</dbReference>
<evidence type="ECO:0000256" key="5">
    <source>
        <dbReference type="ARBA" id="ARBA00022989"/>
    </source>
</evidence>
<organism evidence="11 12">
    <name type="scientific">Sinanodonta woodiana</name>
    <name type="common">Chinese pond mussel</name>
    <name type="synonym">Anodonta woodiana</name>
    <dbReference type="NCBI Taxonomy" id="1069815"/>
    <lineage>
        <taxon>Eukaryota</taxon>
        <taxon>Metazoa</taxon>
        <taxon>Spiralia</taxon>
        <taxon>Lophotrochozoa</taxon>
        <taxon>Mollusca</taxon>
        <taxon>Bivalvia</taxon>
        <taxon>Autobranchia</taxon>
        <taxon>Heteroconchia</taxon>
        <taxon>Palaeoheterodonta</taxon>
        <taxon>Unionida</taxon>
        <taxon>Unionoidea</taxon>
        <taxon>Unionidae</taxon>
        <taxon>Unioninae</taxon>
        <taxon>Sinanodonta</taxon>
    </lineage>
</organism>
<dbReference type="GO" id="GO:0016020">
    <property type="term" value="C:membrane"/>
    <property type="evidence" value="ECO:0007669"/>
    <property type="project" value="UniProtKB-SubCell"/>
</dbReference>
<reference evidence="11 12" key="1">
    <citation type="submission" date="2024-11" db="EMBL/GenBank/DDBJ databases">
        <title>Chromosome-level genome assembly of the freshwater bivalve Anodonta woodiana.</title>
        <authorList>
            <person name="Chen X."/>
        </authorList>
    </citation>
    <scope>NUCLEOTIDE SEQUENCE [LARGE SCALE GENOMIC DNA]</scope>
    <source>
        <strain evidence="11">MN2024</strain>
        <tissue evidence="11">Gills</tissue>
    </source>
</reference>
<evidence type="ECO:0000313" key="12">
    <source>
        <dbReference type="Proteomes" id="UP001634394"/>
    </source>
</evidence>
<feature type="transmembrane region" description="Helical" evidence="9">
    <location>
        <begin position="176"/>
        <end position="198"/>
    </location>
</feature>
<sequence length="216" mass="25086">MFGISFLTIYVFMATLHMYYASGRGLTFELPDQQKICFQEHFEGVKRYVLEYRVIRGGNNDVNIYISSPNGKILFNEKKSRKGKFVFESSRGDYTFCFSNEFSTFTHKVVYFDLKPEDKESLAVEVGDKKPFVKTASETSCDAIHESFTTVMEYQRNYRLKEALGRHLADVLLQRITWYSIGQTLFILISGFGQVFILKKFFTERYETNGISSIIT</sequence>
<dbReference type="InterPro" id="IPR009038">
    <property type="entry name" value="GOLD_dom"/>
</dbReference>
<evidence type="ECO:0000256" key="8">
    <source>
        <dbReference type="RuleBase" id="RU003827"/>
    </source>
</evidence>
<keyword evidence="6 9" id="KW-0472">Membrane</keyword>
<dbReference type="SMART" id="SM01190">
    <property type="entry name" value="EMP24_GP25L"/>
    <property type="match status" value="1"/>
</dbReference>
<dbReference type="PROSITE" id="PS50866">
    <property type="entry name" value="GOLD"/>
    <property type="match status" value="1"/>
</dbReference>
<evidence type="ECO:0000256" key="6">
    <source>
        <dbReference type="ARBA" id="ARBA00023136"/>
    </source>
</evidence>
<keyword evidence="12" id="KW-1185">Reference proteome</keyword>
<comment type="subcellular location">
    <subcellularLocation>
        <location evidence="7">Endomembrane system</location>
        <topology evidence="7">Single-pass membrane protein</topology>
    </subcellularLocation>
    <subcellularLocation>
        <location evidence="1 8">Membrane</location>
        <topology evidence="1 8">Single-pass type I membrane protein</topology>
    </subcellularLocation>
</comment>
<evidence type="ECO:0000256" key="9">
    <source>
        <dbReference type="SAM" id="Phobius"/>
    </source>
</evidence>
<dbReference type="SUPFAM" id="SSF101576">
    <property type="entry name" value="Supernatant protein factor (SPF), C-terminal domain"/>
    <property type="match status" value="1"/>
</dbReference>
<evidence type="ECO:0000256" key="3">
    <source>
        <dbReference type="ARBA" id="ARBA00022692"/>
    </source>
</evidence>
<keyword evidence="3 8" id="KW-0812">Transmembrane</keyword>
<evidence type="ECO:0000313" key="11">
    <source>
        <dbReference type="EMBL" id="KAL3874799.1"/>
    </source>
</evidence>